<dbReference type="EMBL" id="JAOYOD010000001">
    <property type="protein sequence ID" value="MCV9388239.1"/>
    <property type="molecule type" value="Genomic_DNA"/>
</dbReference>
<accession>A0ABT3CXG5</accession>
<protein>
    <recommendedName>
        <fullName evidence="4">Ceramidase</fullName>
    </recommendedName>
</protein>
<feature type="transmembrane region" description="Helical" evidence="1">
    <location>
        <begin position="78"/>
        <end position="97"/>
    </location>
</feature>
<keyword evidence="1" id="KW-1133">Transmembrane helix</keyword>
<keyword evidence="1" id="KW-0472">Membrane</keyword>
<feature type="transmembrane region" description="Helical" evidence="1">
    <location>
        <begin position="17"/>
        <end position="36"/>
    </location>
</feature>
<name>A0ABT3CXG5_9BACT</name>
<gene>
    <name evidence="2" type="ORF">N7U62_16270</name>
</gene>
<organism evidence="2 3">
    <name type="scientific">Reichenbachiella ulvae</name>
    <dbReference type="NCBI Taxonomy" id="2980104"/>
    <lineage>
        <taxon>Bacteria</taxon>
        <taxon>Pseudomonadati</taxon>
        <taxon>Bacteroidota</taxon>
        <taxon>Cytophagia</taxon>
        <taxon>Cytophagales</taxon>
        <taxon>Reichenbachiellaceae</taxon>
        <taxon>Reichenbachiella</taxon>
    </lineage>
</organism>
<keyword evidence="1" id="KW-0812">Transmembrane</keyword>
<evidence type="ECO:0000313" key="2">
    <source>
        <dbReference type="EMBL" id="MCV9388239.1"/>
    </source>
</evidence>
<keyword evidence="3" id="KW-1185">Reference proteome</keyword>
<evidence type="ECO:0008006" key="4">
    <source>
        <dbReference type="Google" id="ProtNLM"/>
    </source>
</evidence>
<dbReference type="Proteomes" id="UP001300692">
    <property type="component" value="Unassembled WGS sequence"/>
</dbReference>
<feature type="transmembrane region" description="Helical" evidence="1">
    <location>
        <begin position="48"/>
        <end position="72"/>
    </location>
</feature>
<feature type="transmembrane region" description="Helical" evidence="1">
    <location>
        <begin position="157"/>
        <end position="177"/>
    </location>
</feature>
<evidence type="ECO:0000256" key="1">
    <source>
        <dbReference type="SAM" id="Phobius"/>
    </source>
</evidence>
<dbReference type="RefSeq" id="WP_264139076.1">
    <property type="nucleotide sequence ID" value="NZ_JAOYOD010000001.1"/>
</dbReference>
<feature type="transmembrane region" description="Helical" evidence="1">
    <location>
        <begin position="131"/>
        <end position="150"/>
    </location>
</feature>
<proteinExistence type="predicted"/>
<dbReference type="InterPro" id="IPR054235">
    <property type="entry name" value="DUF6962"/>
</dbReference>
<dbReference type="Pfam" id="PF22285">
    <property type="entry name" value="DUF6962"/>
    <property type="match status" value="1"/>
</dbReference>
<evidence type="ECO:0000313" key="3">
    <source>
        <dbReference type="Proteomes" id="UP001300692"/>
    </source>
</evidence>
<reference evidence="2 3" key="1">
    <citation type="submission" date="2022-10" db="EMBL/GenBank/DDBJ databases">
        <title>Comparative genomics and taxonomic characterization of three novel marine species of genus Reichenbachiella exhibiting antioxidant and polysaccharide degradation activities.</title>
        <authorList>
            <person name="Muhammad N."/>
            <person name="Lee Y.-J."/>
            <person name="Ko J."/>
            <person name="Kim S.-G."/>
        </authorList>
    </citation>
    <scope>NUCLEOTIDE SEQUENCE [LARGE SCALE GENOMIC DNA]</scope>
    <source>
        <strain evidence="2 3">ABR2-5</strain>
    </source>
</reference>
<comment type="caution">
    <text evidence="2">The sequence shown here is derived from an EMBL/GenBank/DDBJ whole genome shotgun (WGS) entry which is preliminary data.</text>
</comment>
<sequence>MTKISFELWGMQLLEPMGFLLNMVMCLFSFALFFRLKDEEVSEFKKHWINFYWLFALSTLFGGFSHLLYNYLGMMGKVPGWLAAVFAIASIEMAVATQHPDKEGLLKRIIRFKAIVVLVLMAIDLHFTWVMIQTASGLLIILGISSIHHVKRGQGHYLLFLYGIGLMILTLPFRLGQIDLHLWFNRDDISHVFMICTLALMYKGVKHSELKLQATT</sequence>